<feature type="transmembrane region" description="Helical" evidence="9">
    <location>
        <begin position="38"/>
        <end position="57"/>
    </location>
</feature>
<feature type="domain" description="MotA/TolQ/ExbB proton channel" evidence="10">
    <location>
        <begin position="136"/>
        <end position="248"/>
    </location>
</feature>
<feature type="transmembrane region" description="Helical" evidence="9">
    <location>
        <begin position="212"/>
        <end position="235"/>
    </location>
</feature>
<keyword evidence="7 9" id="KW-1133">Transmembrane helix</keyword>
<dbReference type="InterPro" id="IPR000540">
    <property type="entry name" value="Flag_MotA_CS"/>
</dbReference>
<comment type="subcellular location">
    <subcellularLocation>
        <location evidence="1">Cell membrane</location>
        <topology evidence="1">Multi-pass membrane protein</topology>
    </subcellularLocation>
</comment>
<comment type="similarity">
    <text evidence="2">Belongs to the MotA family.</text>
</comment>
<reference evidence="11 12" key="1">
    <citation type="submission" date="2009-01" db="EMBL/GenBank/DDBJ databases">
        <title>Complete sequence of chromosome of Methylobacterium nodulans ORS 2060.</title>
        <authorList>
            <consortium name="US DOE Joint Genome Institute"/>
            <person name="Lucas S."/>
            <person name="Copeland A."/>
            <person name="Lapidus A."/>
            <person name="Glavina del Rio T."/>
            <person name="Dalin E."/>
            <person name="Tice H."/>
            <person name="Bruce D."/>
            <person name="Goodwin L."/>
            <person name="Pitluck S."/>
            <person name="Sims D."/>
            <person name="Brettin T."/>
            <person name="Detter J.C."/>
            <person name="Han C."/>
            <person name="Larimer F."/>
            <person name="Land M."/>
            <person name="Hauser L."/>
            <person name="Kyrpides N."/>
            <person name="Ivanova N."/>
            <person name="Marx C.J."/>
            <person name="Richardson P."/>
        </authorList>
    </citation>
    <scope>NUCLEOTIDE SEQUENCE [LARGE SCALE GENOMIC DNA]</scope>
    <source>
        <strain evidence="12">LMG 21967 / CNCM I-2342 / ORS 2060</strain>
    </source>
</reference>
<sequence length="292" mass="31904">MTGRAQLYASLSLIALKLEDGSSRPLPSDRNHLRVMDLATGLGLLGGASVVIVLILIDGGNFAAYFDKHALIVIFGGATAATMLRFPFSVIVHGVPMGLRYAFTMRSVKPRDLIEEITRIAEVVRKSGPMALENLEVSDPFLAQGVRYIADGYDREFIRDTMERDRDNFLMHLEEGSKVYRAFGDCAPAWGMIGTILGMVTMFANMSDPSKLGPAMATALLATLYGALIANMIALPIADKLHVKLEEEDVSRSLVIDGILLIRDAKSASLVREMLIAYLPHNTREEFTAEAA</sequence>
<evidence type="ECO:0000256" key="4">
    <source>
        <dbReference type="ARBA" id="ARBA00022475"/>
    </source>
</evidence>
<protein>
    <submittedName>
        <fullName evidence="11">MotA/TolQ/ExbB proton channel</fullName>
    </submittedName>
</protein>
<name>B8ID34_METNO</name>
<dbReference type="EMBL" id="CP001349">
    <property type="protein sequence ID" value="ACL59426.1"/>
    <property type="molecule type" value="Genomic_DNA"/>
</dbReference>
<dbReference type="PROSITE" id="PS01307">
    <property type="entry name" value="MOTA"/>
    <property type="match status" value="1"/>
</dbReference>
<keyword evidence="3" id="KW-0813">Transport</keyword>
<dbReference type="AlphaFoldDB" id="B8ID34"/>
<evidence type="ECO:0000313" key="11">
    <source>
        <dbReference type="EMBL" id="ACL59426.1"/>
    </source>
</evidence>
<dbReference type="PANTHER" id="PTHR30433:SF2">
    <property type="entry name" value="MOTILITY PROTEIN A"/>
    <property type="match status" value="1"/>
</dbReference>
<dbReference type="HOGENOM" id="CLU_079895_1_0_5"/>
<evidence type="ECO:0000256" key="6">
    <source>
        <dbReference type="ARBA" id="ARBA00022779"/>
    </source>
</evidence>
<evidence type="ECO:0000256" key="8">
    <source>
        <dbReference type="ARBA" id="ARBA00023136"/>
    </source>
</evidence>
<dbReference type="PANTHER" id="PTHR30433">
    <property type="entry name" value="CHEMOTAXIS PROTEIN MOTA"/>
    <property type="match status" value="1"/>
</dbReference>
<evidence type="ECO:0000256" key="9">
    <source>
        <dbReference type="SAM" id="Phobius"/>
    </source>
</evidence>
<dbReference type="InterPro" id="IPR047055">
    <property type="entry name" value="MotA-like"/>
</dbReference>
<dbReference type="STRING" id="460265.Mnod_4559"/>
<dbReference type="Pfam" id="PF01618">
    <property type="entry name" value="MotA_ExbB"/>
    <property type="match status" value="1"/>
</dbReference>
<dbReference type="Proteomes" id="UP000008207">
    <property type="component" value="Chromosome"/>
</dbReference>
<proteinExistence type="inferred from homology"/>
<keyword evidence="12" id="KW-1185">Reference proteome</keyword>
<evidence type="ECO:0000256" key="3">
    <source>
        <dbReference type="ARBA" id="ARBA00022448"/>
    </source>
</evidence>
<accession>B8ID34</accession>
<keyword evidence="8 9" id="KW-0472">Membrane</keyword>
<evidence type="ECO:0000256" key="1">
    <source>
        <dbReference type="ARBA" id="ARBA00004651"/>
    </source>
</evidence>
<dbReference type="InterPro" id="IPR002898">
    <property type="entry name" value="MotA_ExbB_proton_chnl"/>
</dbReference>
<gene>
    <name evidence="11" type="ordered locus">Mnod_4559</name>
</gene>
<keyword evidence="6" id="KW-0283">Flagellar rotation</keyword>
<dbReference type="GO" id="GO:0071978">
    <property type="term" value="P:bacterial-type flagellum-dependent swarming motility"/>
    <property type="evidence" value="ECO:0007669"/>
    <property type="project" value="InterPro"/>
</dbReference>
<dbReference type="eggNOG" id="COG1291">
    <property type="taxonomic scope" value="Bacteria"/>
</dbReference>
<feature type="transmembrane region" description="Helical" evidence="9">
    <location>
        <begin position="69"/>
        <end position="95"/>
    </location>
</feature>
<evidence type="ECO:0000256" key="5">
    <source>
        <dbReference type="ARBA" id="ARBA00022692"/>
    </source>
</evidence>
<dbReference type="KEGG" id="mno:Mnod_4559"/>
<evidence type="ECO:0000256" key="2">
    <source>
        <dbReference type="ARBA" id="ARBA00008038"/>
    </source>
</evidence>
<evidence type="ECO:0000259" key="10">
    <source>
        <dbReference type="Pfam" id="PF01618"/>
    </source>
</evidence>
<keyword evidence="5 9" id="KW-0812">Transmembrane</keyword>
<organism evidence="11 12">
    <name type="scientific">Methylobacterium nodulans (strain LMG 21967 / CNCM I-2342 / ORS 2060)</name>
    <dbReference type="NCBI Taxonomy" id="460265"/>
    <lineage>
        <taxon>Bacteria</taxon>
        <taxon>Pseudomonadati</taxon>
        <taxon>Pseudomonadota</taxon>
        <taxon>Alphaproteobacteria</taxon>
        <taxon>Hyphomicrobiales</taxon>
        <taxon>Methylobacteriaceae</taxon>
        <taxon>Methylobacterium</taxon>
    </lineage>
</organism>
<dbReference type="GO" id="GO:0006935">
    <property type="term" value="P:chemotaxis"/>
    <property type="evidence" value="ECO:0007669"/>
    <property type="project" value="InterPro"/>
</dbReference>
<keyword evidence="4" id="KW-1003">Cell membrane</keyword>
<evidence type="ECO:0000313" key="12">
    <source>
        <dbReference type="Proteomes" id="UP000008207"/>
    </source>
</evidence>
<feature type="transmembrane region" description="Helical" evidence="9">
    <location>
        <begin position="187"/>
        <end position="206"/>
    </location>
</feature>
<evidence type="ECO:0000256" key="7">
    <source>
        <dbReference type="ARBA" id="ARBA00022989"/>
    </source>
</evidence>
<dbReference type="GO" id="GO:0005886">
    <property type="term" value="C:plasma membrane"/>
    <property type="evidence" value="ECO:0007669"/>
    <property type="project" value="UniProtKB-SubCell"/>
</dbReference>